<evidence type="ECO:0000313" key="2">
    <source>
        <dbReference type="Proteomes" id="UP001628156"/>
    </source>
</evidence>
<dbReference type="PANTHER" id="PTHR45661">
    <property type="entry name" value="SURFACE ANTIGEN"/>
    <property type="match status" value="1"/>
</dbReference>
<evidence type="ECO:0000313" key="1">
    <source>
        <dbReference type="EMBL" id="GAB1223315.1"/>
    </source>
</evidence>
<reference evidence="1 2" key="1">
    <citation type="journal article" date="2019" name="PLoS Negl. Trop. Dis.">
        <title>Whole genome sequencing of Entamoeba nuttalli reveals mammalian host-related molecular signatures and a novel octapeptide-repeat surface protein.</title>
        <authorList>
            <person name="Tanaka M."/>
            <person name="Makiuchi T."/>
            <person name="Komiyama T."/>
            <person name="Shiina T."/>
            <person name="Osaki K."/>
            <person name="Tachibana H."/>
        </authorList>
    </citation>
    <scope>NUCLEOTIDE SEQUENCE [LARGE SCALE GENOMIC DNA]</scope>
    <source>
        <strain evidence="1 2">P19-061405</strain>
    </source>
</reference>
<sequence>MKQLDSYSMMIVAKYLNNSNELMNIVLVCRKNKELLDKFRFNPIPLNNQSKKLFHYIETQYLYSPEEERDNTYSNTTYCYPINLTEIELNDYSKKYLRIVVNQFSLLDSLNNKETMKKLHITDLKIKFPPSITNFNILSSVTKLGRKTFNENTQLNQITLPNCIRKLGKELFYGCSNLTLIDFGYGWNTIKEGTFKGCVSLQTIKLSPFNSMCELTMIPKKEINIICNGPTIYGKIPYSISKVLKLHSVQCNKIYYGKEDLLNSTTTITNNKITIPKEVNIIESGCFNCNYTLKSIQIPEGITKLGKYSFYRCTSLTSIQLPSTLKIIKKSCFGFCENLIEIEIPQNVKEIPTECFIGCNKMKRIKVKKNISIAPDALTNCNAIITY</sequence>
<dbReference type="InterPro" id="IPR053139">
    <property type="entry name" value="Surface_bspA-like"/>
</dbReference>
<comment type="caution">
    <text evidence="1">The sequence shown here is derived from an EMBL/GenBank/DDBJ whole genome shotgun (WGS) entry which is preliminary data.</text>
</comment>
<dbReference type="EMBL" id="BAAFRS010000141">
    <property type="protein sequence ID" value="GAB1223315.1"/>
    <property type="molecule type" value="Genomic_DNA"/>
</dbReference>
<dbReference type="Gene3D" id="3.80.10.10">
    <property type="entry name" value="Ribonuclease Inhibitor"/>
    <property type="match status" value="2"/>
</dbReference>
<dbReference type="InterPro" id="IPR026906">
    <property type="entry name" value="LRR_5"/>
</dbReference>
<dbReference type="SUPFAM" id="SSF52058">
    <property type="entry name" value="L domain-like"/>
    <property type="match status" value="2"/>
</dbReference>
<name>A0ABQ0DKC0_9EUKA</name>
<dbReference type="InterPro" id="IPR032675">
    <property type="entry name" value="LRR_dom_sf"/>
</dbReference>
<keyword evidence="2" id="KW-1185">Reference proteome</keyword>
<protein>
    <recommendedName>
        <fullName evidence="3">Leucine rich repeat protein, BspA family protein</fullName>
    </recommendedName>
</protein>
<evidence type="ECO:0008006" key="3">
    <source>
        <dbReference type="Google" id="ProtNLM"/>
    </source>
</evidence>
<dbReference type="Pfam" id="PF13306">
    <property type="entry name" value="LRR_5"/>
    <property type="match status" value="2"/>
</dbReference>
<accession>A0ABQ0DKC0</accession>
<dbReference type="Proteomes" id="UP001628156">
    <property type="component" value="Unassembled WGS sequence"/>
</dbReference>
<organism evidence="1 2">
    <name type="scientific">Entamoeba nuttalli</name>
    <dbReference type="NCBI Taxonomy" id="412467"/>
    <lineage>
        <taxon>Eukaryota</taxon>
        <taxon>Amoebozoa</taxon>
        <taxon>Evosea</taxon>
        <taxon>Archamoebae</taxon>
        <taxon>Mastigamoebida</taxon>
        <taxon>Entamoebidae</taxon>
        <taxon>Entamoeba</taxon>
    </lineage>
</organism>
<dbReference type="PANTHER" id="PTHR45661:SF3">
    <property type="entry name" value="IG-LIKE DOMAIN-CONTAINING PROTEIN"/>
    <property type="match status" value="1"/>
</dbReference>
<proteinExistence type="predicted"/>
<gene>
    <name evidence="1" type="ORF">ENUP19_0141G0020</name>
</gene>